<evidence type="ECO:0000313" key="3">
    <source>
        <dbReference type="EMBL" id="NTF40222.1"/>
    </source>
</evidence>
<evidence type="ECO:0000313" key="4">
    <source>
        <dbReference type="EMBL" id="QTG01686.1"/>
    </source>
</evidence>
<feature type="coiled-coil region" evidence="1">
    <location>
        <begin position="2"/>
        <end position="29"/>
    </location>
</feature>
<gene>
    <name evidence="3" type="ORF">G6L72_26490</name>
    <name evidence="4" type="ORF">G6M88_14380</name>
</gene>
<feature type="compositionally biased region" description="Polar residues" evidence="2">
    <location>
        <begin position="98"/>
        <end position="113"/>
    </location>
</feature>
<reference evidence="4" key="2">
    <citation type="submission" date="2020-02" db="EMBL/GenBank/DDBJ databases">
        <title>Unexpected conservation and global transmission of agrobacterial virulence plasmids.</title>
        <authorList>
            <person name="Weisberg A.J."/>
            <person name="Davis E.W. II"/>
            <person name="Tabima J.R."/>
            <person name="Belcher M.S."/>
            <person name="Miller M."/>
            <person name="Kuo C.-H."/>
            <person name="Loper J.E."/>
            <person name="Grunwald N.J."/>
            <person name="Putnam M.L."/>
            <person name="Chang J.H."/>
        </authorList>
    </citation>
    <scope>NUCLEOTIDE SEQUENCE</scope>
    <source>
        <strain evidence="4">W2/73</strain>
    </source>
</reference>
<dbReference type="AlphaFoldDB" id="A0AAE7RAF5"/>
<evidence type="ECO:0000313" key="6">
    <source>
        <dbReference type="Proteomes" id="UP000822331"/>
    </source>
</evidence>
<dbReference type="KEGG" id="arui:G6M88_14380"/>
<dbReference type="EMBL" id="CP049207">
    <property type="protein sequence ID" value="QTG01686.1"/>
    <property type="molecule type" value="Genomic_DNA"/>
</dbReference>
<sequence length="122" mass="13710">MRKPIAQRIKELEERKRALQSRLGKQERAQETRRKIVLGSFVLERLAQDDDTTGQCDLRQWLAAQLPAFLVSDADRALFADLIEQCRMGQGHGVADGNAQQSTEHLQQTNGNQADVIGDNEP</sequence>
<name>A0AAE7RAF5_9HYPH</name>
<organism evidence="4 5">
    <name type="scientific">Agrobacterium rubi</name>
    <dbReference type="NCBI Taxonomy" id="28099"/>
    <lineage>
        <taxon>Bacteria</taxon>
        <taxon>Pseudomonadati</taxon>
        <taxon>Pseudomonadota</taxon>
        <taxon>Alphaproteobacteria</taxon>
        <taxon>Hyphomicrobiales</taxon>
        <taxon>Rhizobiaceae</taxon>
        <taxon>Rhizobium/Agrobacterium group</taxon>
        <taxon>Agrobacterium</taxon>
    </lineage>
</organism>
<dbReference type="EMBL" id="JAAMCP010000022">
    <property type="protein sequence ID" value="NTF40222.1"/>
    <property type="molecule type" value="Genomic_DNA"/>
</dbReference>
<feature type="region of interest" description="Disordered" evidence="2">
    <location>
        <begin position="91"/>
        <end position="122"/>
    </location>
</feature>
<reference evidence="3 6" key="1">
    <citation type="journal article" date="2020" name="Science">
        <title>Unexpected conservation and global transmission of agrobacterial virulence plasmids.</title>
        <authorList>
            <person name="Weisberg A.J."/>
            <person name="Davis E.W. 2nd"/>
            <person name="Tabima J."/>
            <person name="Belcher M.S."/>
            <person name="Miller M."/>
            <person name="Kuo C.H."/>
            <person name="Loper J.E."/>
            <person name="Grunwald N.J."/>
            <person name="Putnam M.L."/>
            <person name="Chang J.H."/>
        </authorList>
    </citation>
    <scope>NUCLEOTIDE SEQUENCE [LARGE SCALE GENOMIC DNA]</scope>
    <source>
        <strain evidence="3 6">A19/93</strain>
    </source>
</reference>
<keyword evidence="1" id="KW-0175">Coiled coil</keyword>
<evidence type="ECO:0000256" key="2">
    <source>
        <dbReference type="SAM" id="MobiDB-lite"/>
    </source>
</evidence>
<evidence type="ECO:0000256" key="1">
    <source>
        <dbReference type="SAM" id="Coils"/>
    </source>
</evidence>
<evidence type="ECO:0000313" key="5">
    <source>
        <dbReference type="Proteomes" id="UP000663912"/>
    </source>
</evidence>
<keyword evidence="6" id="KW-1185">Reference proteome</keyword>
<dbReference type="Proteomes" id="UP000822331">
    <property type="component" value="Unassembled WGS sequence"/>
</dbReference>
<protein>
    <submittedName>
        <fullName evidence="4">Mobilization protein</fullName>
    </submittedName>
</protein>
<accession>A0AAE7RAF5</accession>
<dbReference type="RefSeq" id="WP_065699008.1">
    <property type="nucleotide sequence ID" value="NZ_CP049207.1"/>
</dbReference>
<proteinExistence type="predicted"/>
<dbReference type="Proteomes" id="UP000663912">
    <property type="component" value="Chromosome 2"/>
</dbReference>